<gene>
    <name evidence="2" type="ORF">rCG_63038</name>
</gene>
<name>A6HVS2_RAT</name>
<protein>
    <submittedName>
        <fullName evidence="2">RCG63038</fullName>
    </submittedName>
</protein>
<keyword evidence="1" id="KW-0472">Membrane</keyword>
<organism evidence="2">
    <name type="scientific">Rattus norvegicus</name>
    <name type="common">Rat</name>
    <dbReference type="NCBI Taxonomy" id="10116"/>
    <lineage>
        <taxon>Eukaryota</taxon>
        <taxon>Metazoa</taxon>
        <taxon>Chordata</taxon>
        <taxon>Craniata</taxon>
        <taxon>Vertebrata</taxon>
        <taxon>Euteleostomi</taxon>
        <taxon>Mammalia</taxon>
        <taxon>Eutheria</taxon>
        <taxon>Euarchontoglires</taxon>
        <taxon>Glires</taxon>
        <taxon>Rodentia</taxon>
        <taxon>Myomorpha</taxon>
        <taxon>Muroidea</taxon>
        <taxon>Muridae</taxon>
        <taxon>Murinae</taxon>
        <taxon>Rattus</taxon>
    </lineage>
</organism>
<accession>A6HVS2</accession>
<sequence>MYVCWVGCTRVDIGFSLVLFVVSVNLLMFTTFSWMEKGKEVSNKCCRVVVVFNYVGSWLMKAKMFEEFRKRTFVLCAETQRLQLLFNKTVAQKQVSSASPTPCLISFFPLLDHK</sequence>
<reference evidence="2" key="2">
    <citation type="submission" date="2005-07" db="EMBL/GenBank/DDBJ databases">
        <authorList>
            <person name="Mural R.J."/>
            <person name="Li P.W."/>
            <person name="Adams M.D."/>
            <person name="Amanatides P.G."/>
            <person name="Baden-Tillson H."/>
            <person name="Barnstead M."/>
            <person name="Chin S.H."/>
            <person name="Dew I."/>
            <person name="Evans C.A."/>
            <person name="Ferriera S."/>
            <person name="Flanigan M."/>
            <person name="Fosler C."/>
            <person name="Glodek A."/>
            <person name="Gu Z."/>
            <person name="Holt R.A."/>
            <person name="Jennings D."/>
            <person name="Kraft C.L."/>
            <person name="Lu F."/>
            <person name="Nguyen T."/>
            <person name="Nusskern D.R."/>
            <person name="Pfannkoch C.M."/>
            <person name="Sitter C."/>
            <person name="Sutton G.G."/>
            <person name="Venter J.C."/>
            <person name="Wang Z."/>
            <person name="Woodage T."/>
            <person name="Zheng X.H."/>
            <person name="Zhong F."/>
        </authorList>
    </citation>
    <scope>NUCLEOTIDE SEQUENCE</scope>
    <source>
        <strain evidence="2">BN</strain>
    </source>
</reference>
<dbReference type="EMBL" id="CH473952">
    <property type="protein sequence ID" value="EDL82208.1"/>
    <property type="molecule type" value="Genomic_DNA"/>
</dbReference>
<keyword evidence="1" id="KW-0812">Transmembrane</keyword>
<keyword evidence="1" id="KW-1133">Transmembrane helix</keyword>
<evidence type="ECO:0000313" key="2">
    <source>
        <dbReference type="EMBL" id="EDL82208.1"/>
    </source>
</evidence>
<reference evidence="2" key="1">
    <citation type="journal article" date="2005" name="Genome Res.">
        <title>Gene and alternative splicing annotation with AIR.</title>
        <authorList>
            <person name="Florea L."/>
            <person name="Di Francesco V."/>
            <person name="Miller J."/>
            <person name="Turner R."/>
            <person name="Yao A."/>
            <person name="Harris M."/>
            <person name="Walenz B."/>
            <person name="Mobarry C."/>
            <person name="Merkulov G.V."/>
            <person name="Charlab R."/>
            <person name="Dew I."/>
            <person name="Deng Z."/>
            <person name="Istrail S."/>
            <person name="Li P."/>
            <person name="Sutton G."/>
        </authorList>
    </citation>
    <scope>NUCLEOTIDE SEQUENCE</scope>
    <source>
        <strain evidence="2">BN</strain>
    </source>
</reference>
<dbReference type="AlphaFoldDB" id="A6HVS2"/>
<dbReference type="Proteomes" id="UP000234681">
    <property type="component" value="Chromosome 2"/>
</dbReference>
<evidence type="ECO:0000256" key="1">
    <source>
        <dbReference type="SAM" id="Phobius"/>
    </source>
</evidence>
<feature type="transmembrane region" description="Helical" evidence="1">
    <location>
        <begin position="13"/>
        <end position="34"/>
    </location>
</feature>
<proteinExistence type="predicted"/>